<gene>
    <name evidence="2" type="ORF">ZHAS_00017560</name>
</gene>
<feature type="region of interest" description="Disordered" evidence="1">
    <location>
        <begin position="1"/>
        <end position="79"/>
    </location>
</feature>
<accession>A0A084WH59</accession>
<organism evidence="2">
    <name type="scientific">Anopheles sinensis</name>
    <name type="common">Mosquito</name>
    <dbReference type="NCBI Taxonomy" id="74873"/>
    <lineage>
        <taxon>Eukaryota</taxon>
        <taxon>Metazoa</taxon>
        <taxon>Ecdysozoa</taxon>
        <taxon>Arthropoda</taxon>
        <taxon>Hexapoda</taxon>
        <taxon>Insecta</taxon>
        <taxon>Pterygota</taxon>
        <taxon>Neoptera</taxon>
        <taxon>Endopterygota</taxon>
        <taxon>Diptera</taxon>
        <taxon>Nematocera</taxon>
        <taxon>Culicoidea</taxon>
        <taxon>Culicidae</taxon>
        <taxon>Anophelinae</taxon>
        <taxon>Anopheles</taxon>
    </lineage>
</organism>
<dbReference type="EMBL" id="ATLV01023791">
    <property type="status" value="NOT_ANNOTATED_CDS"/>
    <property type="molecule type" value="Genomic_DNA"/>
</dbReference>
<name>A0A084WH59_ANOSI</name>
<evidence type="ECO:0000313" key="2">
    <source>
        <dbReference type="EMBL" id="KFB49553.1"/>
    </source>
</evidence>
<evidence type="ECO:0000313" key="3">
    <source>
        <dbReference type="EnsemblMetazoa" id="ASIC017560-PA"/>
    </source>
</evidence>
<dbReference type="EMBL" id="KE525346">
    <property type="protein sequence ID" value="KFB49553.1"/>
    <property type="molecule type" value="Genomic_DNA"/>
</dbReference>
<dbReference type="EnsemblMetazoa" id="ASIC017560-RA">
    <property type="protein sequence ID" value="ASIC017560-PA"/>
    <property type="gene ID" value="ASIC017560"/>
</dbReference>
<evidence type="ECO:0000313" key="4">
    <source>
        <dbReference type="Proteomes" id="UP000030765"/>
    </source>
</evidence>
<reference evidence="2 4" key="1">
    <citation type="journal article" date="2014" name="BMC Genomics">
        <title>Genome sequence of Anopheles sinensis provides insight into genetics basis of mosquito competence for malaria parasites.</title>
        <authorList>
            <person name="Zhou D."/>
            <person name="Zhang D."/>
            <person name="Ding G."/>
            <person name="Shi L."/>
            <person name="Hou Q."/>
            <person name="Ye Y."/>
            <person name="Xu Y."/>
            <person name="Zhou H."/>
            <person name="Xiong C."/>
            <person name="Li S."/>
            <person name="Yu J."/>
            <person name="Hong S."/>
            <person name="Yu X."/>
            <person name="Zou P."/>
            <person name="Chen C."/>
            <person name="Chang X."/>
            <person name="Wang W."/>
            <person name="Lv Y."/>
            <person name="Sun Y."/>
            <person name="Ma L."/>
            <person name="Shen B."/>
            <person name="Zhu C."/>
        </authorList>
    </citation>
    <scope>NUCLEOTIDE SEQUENCE [LARGE SCALE GENOMIC DNA]</scope>
</reference>
<proteinExistence type="predicted"/>
<evidence type="ECO:0000256" key="1">
    <source>
        <dbReference type="SAM" id="MobiDB-lite"/>
    </source>
</evidence>
<dbReference type="AlphaFoldDB" id="A0A084WH59"/>
<keyword evidence="4" id="KW-1185">Reference proteome</keyword>
<feature type="compositionally biased region" description="Basic and acidic residues" evidence="1">
    <location>
        <begin position="21"/>
        <end position="34"/>
    </location>
</feature>
<reference evidence="3" key="2">
    <citation type="submission" date="2020-05" db="UniProtKB">
        <authorList>
            <consortium name="EnsemblMetazoa"/>
        </authorList>
    </citation>
    <scope>IDENTIFICATION</scope>
</reference>
<sequence>MIGDGDKERASTTTDDDDTGEEHADQTRVKRVERGGTGWNGVERGDNAEQTTRSRTNPRTKNGGRKNEEERRKSRKRKL</sequence>
<dbReference type="Proteomes" id="UP000030765">
    <property type="component" value="Unassembled WGS sequence"/>
</dbReference>
<dbReference type="VEuPathDB" id="VectorBase:ASIC017560"/>
<protein>
    <submittedName>
        <fullName evidence="2 3">Serine/arginine repetitive matrix protein 2-like isoform X2</fullName>
    </submittedName>
</protein>
<feature type="compositionally biased region" description="Basic and acidic residues" evidence="1">
    <location>
        <begin position="1"/>
        <end position="10"/>
    </location>
</feature>